<reference evidence="1 2" key="1">
    <citation type="submission" date="2022-05" db="EMBL/GenBank/DDBJ databases">
        <title>Description of the Bartonella bilalgolemii sp. nov. Isolated from Apodemus uralensis (Pallas 1811).</title>
        <authorList>
            <person name="Zgheib R."/>
            <person name="Celebi B."/>
        </authorList>
    </citation>
    <scope>NUCLEOTIDE SEQUENCE [LARGE SCALE GENOMIC DNA]</scope>
    <source>
        <strain evidence="1 2">G70</strain>
    </source>
</reference>
<gene>
    <name evidence="1" type="ORF">M4Z11_04720</name>
</gene>
<feature type="non-terminal residue" evidence="1">
    <location>
        <position position="42"/>
    </location>
</feature>
<dbReference type="EMBL" id="JAMCOF010000007">
    <property type="protein sequence ID" value="MCL6229904.1"/>
    <property type="molecule type" value="Genomic_DNA"/>
</dbReference>
<evidence type="ECO:0000313" key="1">
    <source>
        <dbReference type="EMBL" id="MCL6229904.1"/>
    </source>
</evidence>
<comment type="caution">
    <text evidence="1">The sequence shown here is derived from an EMBL/GenBank/DDBJ whole genome shotgun (WGS) entry which is preliminary data.</text>
</comment>
<dbReference type="Gene3D" id="3.90.320.10">
    <property type="match status" value="1"/>
</dbReference>
<protein>
    <submittedName>
        <fullName evidence="1">Exonuclease</fullName>
    </submittedName>
</protein>
<keyword evidence="1" id="KW-0378">Hydrolase</keyword>
<evidence type="ECO:0000313" key="2">
    <source>
        <dbReference type="Proteomes" id="UP001523003"/>
    </source>
</evidence>
<proteinExistence type="predicted"/>
<accession>A0ABT0PB92</accession>
<dbReference type="InterPro" id="IPR011604">
    <property type="entry name" value="PDDEXK-like_dom_sf"/>
</dbReference>
<keyword evidence="1" id="KW-0540">Nuclease</keyword>
<name>A0ABT0PB92_9HYPH</name>
<dbReference type="GO" id="GO:0004527">
    <property type="term" value="F:exonuclease activity"/>
    <property type="evidence" value="ECO:0007669"/>
    <property type="project" value="UniProtKB-KW"/>
</dbReference>
<sequence>MKQRTAEWFQARLGKVTSSNIYNVLSRTTKNLPTSKYEEYKI</sequence>
<keyword evidence="2" id="KW-1185">Reference proteome</keyword>
<organism evidence="1 2">
    <name type="scientific">Bartonella bilalgolemii</name>
    <dbReference type="NCBI Taxonomy" id="2942911"/>
    <lineage>
        <taxon>Bacteria</taxon>
        <taxon>Pseudomonadati</taxon>
        <taxon>Pseudomonadota</taxon>
        <taxon>Alphaproteobacteria</taxon>
        <taxon>Hyphomicrobiales</taxon>
        <taxon>Bartonellaceae</taxon>
        <taxon>Bartonella</taxon>
    </lineage>
</organism>
<dbReference type="Proteomes" id="UP001523003">
    <property type="component" value="Unassembled WGS sequence"/>
</dbReference>
<keyword evidence="1" id="KW-0269">Exonuclease</keyword>